<protein>
    <submittedName>
        <fullName evidence="3">Alpha/beta hydrolase</fullName>
    </submittedName>
</protein>
<evidence type="ECO:0000313" key="4">
    <source>
        <dbReference type="Proteomes" id="UP000014115"/>
    </source>
</evidence>
<dbReference type="GO" id="GO:0042171">
    <property type="term" value="F:lysophosphatidic acid acyltransferase activity"/>
    <property type="evidence" value="ECO:0007669"/>
    <property type="project" value="TreeGrafter"/>
</dbReference>
<dbReference type="GO" id="GO:0006654">
    <property type="term" value="P:phosphatidic acid biosynthetic process"/>
    <property type="evidence" value="ECO:0007669"/>
    <property type="project" value="TreeGrafter"/>
</dbReference>
<dbReference type="RefSeq" id="WP_008488110.1">
    <property type="nucleotide sequence ID" value="NZ_AMRG01000005.1"/>
</dbReference>
<dbReference type="GO" id="GO:0052689">
    <property type="term" value="F:carboxylic ester hydrolase activity"/>
    <property type="evidence" value="ECO:0007669"/>
    <property type="project" value="TreeGrafter"/>
</dbReference>
<dbReference type="InterPro" id="IPR000073">
    <property type="entry name" value="AB_hydrolase_1"/>
</dbReference>
<feature type="chain" id="PRO_5005353313" evidence="1">
    <location>
        <begin position="24"/>
        <end position="299"/>
    </location>
</feature>
<keyword evidence="1" id="KW-0732">Signal</keyword>
<accession>K2K9C3</accession>
<dbReference type="OrthoDB" id="9779853at2"/>
<dbReference type="EMBL" id="AMRG01000005">
    <property type="protein sequence ID" value="EKE84388.1"/>
    <property type="molecule type" value="Genomic_DNA"/>
</dbReference>
<dbReference type="InterPro" id="IPR029058">
    <property type="entry name" value="AB_hydrolase_fold"/>
</dbReference>
<comment type="caution">
    <text evidence="3">The sequence shown here is derived from an EMBL/GenBank/DDBJ whole genome shotgun (WGS) entry which is preliminary data.</text>
</comment>
<dbReference type="AlphaFoldDB" id="K2K9C3"/>
<keyword evidence="3" id="KW-0378">Hydrolase</keyword>
<dbReference type="STRING" id="740709.A10D4_04952"/>
<dbReference type="eggNOG" id="COG2267">
    <property type="taxonomic scope" value="Bacteria"/>
</dbReference>
<feature type="domain" description="AB hydrolase-1" evidence="2">
    <location>
        <begin position="43"/>
        <end position="286"/>
    </location>
</feature>
<dbReference type="Pfam" id="PF12697">
    <property type="entry name" value="Abhydrolase_6"/>
    <property type="match status" value="1"/>
</dbReference>
<proteinExistence type="predicted"/>
<dbReference type="PANTHER" id="PTHR42886:SF29">
    <property type="entry name" value="PUMMELIG, ISOFORM A"/>
    <property type="match status" value="1"/>
</dbReference>
<evidence type="ECO:0000259" key="2">
    <source>
        <dbReference type="Pfam" id="PF12697"/>
    </source>
</evidence>
<keyword evidence="4" id="KW-1185">Reference proteome</keyword>
<evidence type="ECO:0000313" key="3">
    <source>
        <dbReference type="EMBL" id="EKE84388.1"/>
    </source>
</evidence>
<dbReference type="Gene3D" id="3.40.50.1820">
    <property type="entry name" value="alpha/beta hydrolase"/>
    <property type="match status" value="1"/>
</dbReference>
<sequence length="299" mass="33222">MKNCFITALCLLLVICWQPSAFAKNDSSTLIHAVSVQGDGQDVILIPGLMSDARVWQQTADLLATRYRVHTLNIAGFGEQPAARQLRQEFMRPLVAAISDYLNTQTSHAIIVGHSLGATLGYQLIIEHPDVGQCLVSVDGVPFVSALLMNNSDLDVAQVEPQAAYLRQQFQQFSAQQLRQQTQFGVARQAADNAHQAMILNMAEQSDAATVGQAMYELMTTDLRKKLKSSKVPILQLAAIAAITDDAEQQQALQQYRQQLPPRSSIELKAINARHFIMLEQPQTLFDNIQRFAKEHCHE</sequence>
<dbReference type="Proteomes" id="UP000014115">
    <property type="component" value="Unassembled WGS sequence"/>
</dbReference>
<evidence type="ECO:0000256" key="1">
    <source>
        <dbReference type="SAM" id="SignalP"/>
    </source>
</evidence>
<dbReference type="PANTHER" id="PTHR42886">
    <property type="entry name" value="RE40534P-RELATED"/>
    <property type="match status" value="1"/>
</dbReference>
<dbReference type="GO" id="GO:0055088">
    <property type="term" value="P:lipid homeostasis"/>
    <property type="evidence" value="ECO:0007669"/>
    <property type="project" value="TreeGrafter"/>
</dbReference>
<dbReference type="PATRIC" id="fig|740709.3.peg.1004"/>
<organism evidence="3 4">
    <name type="scientific">Idiomarina xiamenensis 10-D-4</name>
    <dbReference type="NCBI Taxonomy" id="740709"/>
    <lineage>
        <taxon>Bacteria</taxon>
        <taxon>Pseudomonadati</taxon>
        <taxon>Pseudomonadota</taxon>
        <taxon>Gammaproteobacteria</taxon>
        <taxon>Alteromonadales</taxon>
        <taxon>Idiomarinaceae</taxon>
        <taxon>Idiomarina</taxon>
    </lineage>
</organism>
<reference evidence="3 4" key="1">
    <citation type="journal article" date="2012" name="J. Bacteriol.">
        <title>Genome Sequence of Idiomarina xiamenensis Type Strain 10-D-4.</title>
        <authorList>
            <person name="Lai Q."/>
            <person name="Wang L."/>
            <person name="Wang W."/>
            <person name="Shao Z."/>
        </authorList>
    </citation>
    <scope>NUCLEOTIDE SEQUENCE [LARGE SCALE GENOMIC DNA]</scope>
    <source>
        <strain evidence="3 4">10-D-4</strain>
    </source>
</reference>
<name>K2K9C3_9GAMM</name>
<feature type="signal peptide" evidence="1">
    <location>
        <begin position="1"/>
        <end position="23"/>
    </location>
</feature>
<gene>
    <name evidence="3" type="ORF">A10D4_04952</name>
</gene>
<dbReference type="SUPFAM" id="SSF53474">
    <property type="entry name" value="alpha/beta-Hydrolases"/>
    <property type="match status" value="1"/>
</dbReference>